<sequence>MACVPHTTFTKQSYHGPAVSILDLPPEIQCNIFIFAHRDNSKTRAPRFPVEVILSHVCSAWRRTALKLPTLWTAFKFDSRLRVPDPAQKLEEYLSRSGTQLLELYFSFSSYDNCQLRDFALVETAILHTRRWHRFTLHSHWLYPALDLINRFDKLYVPKLEYFALSGLLATTGVSSRNVPIIDQLILTGAPRLYSVRMDTGILFRLNSLLPLLNITTLAIQGAARYGDSCRFRSDIFRSLLMIPNLTHLSIDSRICFDFTSIFSTANIPPLKMPSLRTLRISQDDFLLDILLYFDAPLLETLVLHKVYLGRVDTSRDIDEINTLVQLETFALLDCRYNYECSAPNQNTLKRVDRILHKIANCATHIIISSQCNRAFIQEGSTLLDFNRYEWPRLQRITLDLAWSYSLMHNIRMLERSPHLINFRVVEAVLEQWARHPDALTTLKKVCILDTMKVGDSMIEEPWPGSGGLFQENEDLQNKFIWNETFHAKGPTKR</sequence>
<reference evidence="1 2" key="1">
    <citation type="submission" date="2014-04" db="EMBL/GenBank/DDBJ databases">
        <authorList>
            <consortium name="DOE Joint Genome Institute"/>
            <person name="Kuo A."/>
            <person name="Gay G."/>
            <person name="Dore J."/>
            <person name="Kohler A."/>
            <person name="Nagy L.G."/>
            <person name="Floudas D."/>
            <person name="Copeland A."/>
            <person name="Barry K.W."/>
            <person name="Cichocki N."/>
            <person name="Veneault-Fourrey C."/>
            <person name="LaButti K."/>
            <person name="Lindquist E.A."/>
            <person name="Lipzen A."/>
            <person name="Lundell T."/>
            <person name="Morin E."/>
            <person name="Murat C."/>
            <person name="Sun H."/>
            <person name="Tunlid A."/>
            <person name="Henrissat B."/>
            <person name="Grigoriev I.V."/>
            <person name="Hibbett D.S."/>
            <person name="Martin F."/>
            <person name="Nordberg H.P."/>
            <person name="Cantor M.N."/>
            <person name="Hua S.X."/>
        </authorList>
    </citation>
    <scope>NUCLEOTIDE SEQUENCE [LARGE SCALE GENOMIC DNA]</scope>
    <source>
        <strain evidence="2">h7</strain>
    </source>
</reference>
<dbReference type="Proteomes" id="UP000053424">
    <property type="component" value="Unassembled WGS sequence"/>
</dbReference>
<dbReference type="HOGENOM" id="CLU_020999_4_0_1"/>
<dbReference type="AlphaFoldDB" id="A0A0C2XKA9"/>
<dbReference type="EMBL" id="KN831792">
    <property type="protein sequence ID" value="KIM38183.1"/>
    <property type="molecule type" value="Genomic_DNA"/>
</dbReference>
<proteinExistence type="predicted"/>
<protein>
    <submittedName>
        <fullName evidence="1">Uncharacterized protein</fullName>
    </submittedName>
</protein>
<keyword evidence="2" id="KW-1185">Reference proteome</keyword>
<dbReference type="Gene3D" id="1.20.1280.50">
    <property type="match status" value="1"/>
</dbReference>
<accession>A0A0C2XKA9</accession>
<reference evidence="2" key="2">
    <citation type="submission" date="2015-01" db="EMBL/GenBank/DDBJ databases">
        <title>Evolutionary Origins and Diversification of the Mycorrhizal Mutualists.</title>
        <authorList>
            <consortium name="DOE Joint Genome Institute"/>
            <consortium name="Mycorrhizal Genomics Consortium"/>
            <person name="Kohler A."/>
            <person name="Kuo A."/>
            <person name="Nagy L.G."/>
            <person name="Floudas D."/>
            <person name="Copeland A."/>
            <person name="Barry K.W."/>
            <person name="Cichocki N."/>
            <person name="Veneault-Fourrey C."/>
            <person name="LaButti K."/>
            <person name="Lindquist E.A."/>
            <person name="Lipzen A."/>
            <person name="Lundell T."/>
            <person name="Morin E."/>
            <person name="Murat C."/>
            <person name="Riley R."/>
            <person name="Ohm R."/>
            <person name="Sun H."/>
            <person name="Tunlid A."/>
            <person name="Henrissat B."/>
            <person name="Grigoriev I.V."/>
            <person name="Hibbett D.S."/>
            <person name="Martin F."/>
        </authorList>
    </citation>
    <scope>NUCLEOTIDE SEQUENCE [LARGE SCALE GENOMIC DNA]</scope>
    <source>
        <strain evidence="2">h7</strain>
    </source>
</reference>
<dbReference type="STRING" id="686832.A0A0C2XKA9"/>
<name>A0A0C2XKA9_HEBCY</name>
<organism evidence="1 2">
    <name type="scientific">Hebeloma cylindrosporum</name>
    <dbReference type="NCBI Taxonomy" id="76867"/>
    <lineage>
        <taxon>Eukaryota</taxon>
        <taxon>Fungi</taxon>
        <taxon>Dikarya</taxon>
        <taxon>Basidiomycota</taxon>
        <taxon>Agaricomycotina</taxon>
        <taxon>Agaricomycetes</taxon>
        <taxon>Agaricomycetidae</taxon>
        <taxon>Agaricales</taxon>
        <taxon>Agaricineae</taxon>
        <taxon>Hymenogastraceae</taxon>
        <taxon>Hebeloma</taxon>
    </lineage>
</organism>
<evidence type="ECO:0000313" key="2">
    <source>
        <dbReference type="Proteomes" id="UP000053424"/>
    </source>
</evidence>
<gene>
    <name evidence="1" type="ORF">M413DRAFT_30319</name>
</gene>
<evidence type="ECO:0000313" key="1">
    <source>
        <dbReference type="EMBL" id="KIM38183.1"/>
    </source>
</evidence>
<dbReference type="OrthoDB" id="3266451at2759"/>